<evidence type="ECO:0000313" key="2">
    <source>
        <dbReference type="EMBL" id="EEH04032.1"/>
    </source>
</evidence>
<feature type="compositionally biased region" description="Low complexity" evidence="1">
    <location>
        <begin position="14"/>
        <end position="26"/>
    </location>
</feature>
<name>C0NXG6_AJECG</name>
<dbReference type="RefSeq" id="XP_045284513.1">
    <property type="nucleotide sequence ID" value="XM_045435207.1"/>
</dbReference>
<gene>
    <name evidence="2" type="ORF">HCBG_08158</name>
</gene>
<dbReference type="HOGENOM" id="CLU_2276661_0_0_1"/>
<reference evidence="2" key="1">
    <citation type="submission" date="2009-02" db="EMBL/GenBank/DDBJ databases">
        <title>The Genome Sequence of Ajellomyces capsulatus strain G186AR.</title>
        <authorList>
            <consortium name="The Broad Institute Genome Sequencing Platform"/>
            <person name="Champion M."/>
            <person name="Cuomo C."/>
            <person name="Ma L.-J."/>
            <person name="Henn M.R."/>
            <person name="Sil A."/>
            <person name="Goldman B."/>
            <person name="Young S.K."/>
            <person name="Kodira C.D."/>
            <person name="Zeng Q."/>
            <person name="Koehrsen M."/>
            <person name="Alvarado L."/>
            <person name="Berlin A."/>
            <person name="Borenstein D."/>
            <person name="Chen Z."/>
            <person name="Engels R."/>
            <person name="Freedman E."/>
            <person name="Gellesch M."/>
            <person name="Goldberg J."/>
            <person name="Griggs A."/>
            <person name="Gujja S."/>
            <person name="Heiman D."/>
            <person name="Hepburn T."/>
            <person name="Howarth C."/>
            <person name="Jen D."/>
            <person name="Larson L."/>
            <person name="Lewis B."/>
            <person name="Mehta T."/>
            <person name="Park D."/>
            <person name="Pearson M."/>
            <person name="Roberts A."/>
            <person name="Saif S."/>
            <person name="Shea T."/>
            <person name="Shenoy N."/>
            <person name="Sisk P."/>
            <person name="Stolte C."/>
            <person name="Sykes S."/>
            <person name="Walk T."/>
            <person name="White J."/>
            <person name="Yandava C."/>
            <person name="Klein B."/>
            <person name="McEwen J.G."/>
            <person name="Puccia R."/>
            <person name="Goldman G.H."/>
            <person name="Felipe M.S."/>
            <person name="Nino-Vega G."/>
            <person name="San-Blas G."/>
            <person name="Taylor J."/>
            <person name="Mendoza L."/>
            <person name="Galagan J."/>
            <person name="Nusbaum C."/>
            <person name="Birren B."/>
        </authorList>
    </citation>
    <scope>NUCLEOTIDE SEQUENCE</scope>
    <source>
        <strain evidence="2">G186AR</strain>
    </source>
</reference>
<feature type="region of interest" description="Disordered" evidence="1">
    <location>
        <begin position="1"/>
        <end position="26"/>
    </location>
</feature>
<dbReference type="Proteomes" id="UP000001631">
    <property type="component" value="Unassembled WGS sequence"/>
</dbReference>
<sequence>MEEKNDFPTKAEQGTPPLRAALLPLDDGGGTGVKVIRRLLDATGGRRVNLAKPSHGGGANPSFAQGRRRRTGDAAQRLDVDACKSTTEPVITLAVVQLGRLR</sequence>
<feature type="region of interest" description="Disordered" evidence="1">
    <location>
        <begin position="47"/>
        <end position="75"/>
    </location>
</feature>
<dbReference type="InParanoid" id="C0NXG6"/>
<dbReference type="GeneID" id="69041174"/>
<keyword evidence="3" id="KW-1185">Reference proteome</keyword>
<evidence type="ECO:0000313" key="3">
    <source>
        <dbReference type="Proteomes" id="UP000001631"/>
    </source>
</evidence>
<protein>
    <submittedName>
        <fullName evidence="2">Uncharacterized protein</fullName>
    </submittedName>
</protein>
<accession>C0NXG6</accession>
<dbReference type="AlphaFoldDB" id="C0NXG6"/>
<dbReference type="EMBL" id="GG663375">
    <property type="protein sequence ID" value="EEH04032.1"/>
    <property type="molecule type" value="Genomic_DNA"/>
</dbReference>
<proteinExistence type="predicted"/>
<evidence type="ECO:0000256" key="1">
    <source>
        <dbReference type="SAM" id="MobiDB-lite"/>
    </source>
</evidence>
<organism evidence="2 3">
    <name type="scientific">Ajellomyces capsulatus (strain G186AR / H82 / ATCC MYA-2454 / RMSCC 2432)</name>
    <name type="common">Darling's disease fungus</name>
    <name type="synonym">Histoplasma capsulatum</name>
    <dbReference type="NCBI Taxonomy" id="447093"/>
    <lineage>
        <taxon>Eukaryota</taxon>
        <taxon>Fungi</taxon>
        <taxon>Dikarya</taxon>
        <taxon>Ascomycota</taxon>
        <taxon>Pezizomycotina</taxon>
        <taxon>Eurotiomycetes</taxon>
        <taxon>Eurotiomycetidae</taxon>
        <taxon>Onygenales</taxon>
        <taxon>Ajellomycetaceae</taxon>
        <taxon>Histoplasma</taxon>
    </lineage>
</organism>